<dbReference type="OrthoDB" id="2497589at2759"/>
<dbReference type="AlphaFoldDB" id="A0A0D7B808"/>
<protein>
    <submittedName>
        <fullName evidence="2">Uncharacterized protein</fullName>
    </submittedName>
</protein>
<feature type="compositionally biased region" description="Basic and acidic residues" evidence="1">
    <location>
        <begin position="7"/>
        <end position="16"/>
    </location>
</feature>
<dbReference type="Proteomes" id="UP000054007">
    <property type="component" value="Unassembled WGS sequence"/>
</dbReference>
<gene>
    <name evidence="2" type="ORF">CYLTODRAFT_377450</name>
</gene>
<evidence type="ECO:0000313" key="3">
    <source>
        <dbReference type="Proteomes" id="UP000054007"/>
    </source>
</evidence>
<reference evidence="2 3" key="1">
    <citation type="journal article" date="2015" name="Fungal Genet. Biol.">
        <title>Evolution of novel wood decay mechanisms in Agaricales revealed by the genome sequences of Fistulina hepatica and Cylindrobasidium torrendii.</title>
        <authorList>
            <person name="Floudas D."/>
            <person name="Held B.W."/>
            <person name="Riley R."/>
            <person name="Nagy L.G."/>
            <person name="Koehler G."/>
            <person name="Ransdell A.S."/>
            <person name="Younus H."/>
            <person name="Chow J."/>
            <person name="Chiniquy J."/>
            <person name="Lipzen A."/>
            <person name="Tritt A."/>
            <person name="Sun H."/>
            <person name="Haridas S."/>
            <person name="LaButti K."/>
            <person name="Ohm R.A."/>
            <person name="Kues U."/>
            <person name="Blanchette R.A."/>
            <person name="Grigoriev I.V."/>
            <person name="Minto R.E."/>
            <person name="Hibbett D.S."/>
        </authorList>
    </citation>
    <scope>NUCLEOTIDE SEQUENCE [LARGE SCALE GENOMIC DNA]</scope>
    <source>
        <strain evidence="2 3">FP15055 ss-10</strain>
    </source>
</reference>
<proteinExistence type="predicted"/>
<feature type="compositionally biased region" description="Basic residues" evidence="1">
    <location>
        <begin position="33"/>
        <end position="43"/>
    </location>
</feature>
<evidence type="ECO:0000256" key="1">
    <source>
        <dbReference type="SAM" id="MobiDB-lite"/>
    </source>
</evidence>
<sequence>MAGTKRSAPDSSDRTTRSAKTAKTDNGSSPASKAKKPAAKKGPKANLTSKQFKEKALPLHLNVTHTPPTIAEDAVPASETDPGHLASVALAPSVFSAGSYGWKGSRRLTIEVDGEDGKKEKVQVQLTVNATVLGSKPPAGAKAKEDADEEEDGKEDGKEDGSADEGDE</sequence>
<name>A0A0D7B808_9AGAR</name>
<accession>A0A0D7B808</accession>
<feature type="region of interest" description="Disordered" evidence="1">
    <location>
        <begin position="131"/>
        <end position="168"/>
    </location>
</feature>
<organism evidence="2 3">
    <name type="scientific">Cylindrobasidium torrendii FP15055 ss-10</name>
    <dbReference type="NCBI Taxonomy" id="1314674"/>
    <lineage>
        <taxon>Eukaryota</taxon>
        <taxon>Fungi</taxon>
        <taxon>Dikarya</taxon>
        <taxon>Basidiomycota</taxon>
        <taxon>Agaricomycotina</taxon>
        <taxon>Agaricomycetes</taxon>
        <taxon>Agaricomycetidae</taxon>
        <taxon>Agaricales</taxon>
        <taxon>Marasmiineae</taxon>
        <taxon>Physalacriaceae</taxon>
        <taxon>Cylindrobasidium</taxon>
    </lineage>
</organism>
<evidence type="ECO:0000313" key="2">
    <source>
        <dbReference type="EMBL" id="KIY66637.1"/>
    </source>
</evidence>
<dbReference type="EMBL" id="KN880548">
    <property type="protein sequence ID" value="KIY66637.1"/>
    <property type="molecule type" value="Genomic_DNA"/>
</dbReference>
<keyword evidence="3" id="KW-1185">Reference proteome</keyword>
<feature type="region of interest" description="Disordered" evidence="1">
    <location>
        <begin position="1"/>
        <end position="49"/>
    </location>
</feature>